<protein>
    <submittedName>
        <fullName evidence="1">Uncharacterized protein</fullName>
    </submittedName>
</protein>
<evidence type="ECO:0000313" key="1">
    <source>
        <dbReference type="EMBL" id="JAH25403.1"/>
    </source>
</evidence>
<name>A0A0E9RAP7_ANGAN</name>
<dbReference type="AlphaFoldDB" id="A0A0E9RAP7"/>
<reference evidence="1" key="1">
    <citation type="submission" date="2014-11" db="EMBL/GenBank/DDBJ databases">
        <authorList>
            <person name="Amaro Gonzalez C."/>
        </authorList>
    </citation>
    <scope>NUCLEOTIDE SEQUENCE</scope>
</reference>
<proteinExistence type="predicted"/>
<organism evidence="1">
    <name type="scientific">Anguilla anguilla</name>
    <name type="common">European freshwater eel</name>
    <name type="synonym">Muraena anguilla</name>
    <dbReference type="NCBI Taxonomy" id="7936"/>
    <lineage>
        <taxon>Eukaryota</taxon>
        <taxon>Metazoa</taxon>
        <taxon>Chordata</taxon>
        <taxon>Craniata</taxon>
        <taxon>Vertebrata</taxon>
        <taxon>Euteleostomi</taxon>
        <taxon>Actinopterygii</taxon>
        <taxon>Neopterygii</taxon>
        <taxon>Teleostei</taxon>
        <taxon>Anguilliformes</taxon>
        <taxon>Anguillidae</taxon>
        <taxon>Anguilla</taxon>
    </lineage>
</organism>
<reference evidence="1" key="2">
    <citation type="journal article" date="2015" name="Fish Shellfish Immunol.">
        <title>Early steps in the European eel (Anguilla anguilla)-Vibrio vulnificus interaction in the gills: Role of the RtxA13 toxin.</title>
        <authorList>
            <person name="Callol A."/>
            <person name="Pajuelo D."/>
            <person name="Ebbesson L."/>
            <person name="Teles M."/>
            <person name="MacKenzie S."/>
            <person name="Amaro C."/>
        </authorList>
    </citation>
    <scope>NUCLEOTIDE SEQUENCE</scope>
</reference>
<dbReference type="EMBL" id="GBXM01083174">
    <property type="protein sequence ID" value="JAH25403.1"/>
    <property type="molecule type" value="Transcribed_RNA"/>
</dbReference>
<sequence>MNVLMYGFVRAYLHNALCMGSVSNIHQI</sequence>
<accession>A0A0E9RAP7</accession>